<evidence type="ECO:0000259" key="2">
    <source>
        <dbReference type="PROSITE" id="PS50175"/>
    </source>
</evidence>
<dbReference type="Pfam" id="PF00077">
    <property type="entry name" value="RVP"/>
    <property type="match status" value="1"/>
</dbReference>
<gene>
    <name evidence="3" type="ORF">GLV81_08270</name>
</gene>
<dbReference type="RefSeq" id="WP_157478453.1">
    <property type="nucleotide sequence ID" value="NZ_CP046566.1"/>
</dbReference>
<dbReference type="GO" id="GO:0006508">
    <property type="term" value="P:proteolysis"/>
    <property type="evidence" value="ECO:0007669"/>
    <property type="project" value="InterPro"/>
</dbReference>
<dbReference type="Proteomes" id="UP000426027">
    <property type="component" value="Chromosome"/>
</dbReference>
<keyword evidence="4" id="KW-1185">Reference proteome</keyword>
<dbReference type="KEGG" id="fls:GLV81_08270"/>
<evidence type="ECO:0000313" key="3">
    <source>
        <dbReference type="EMBL" id="QGW28094.1"/>
    </source>
</evidence>
<accession>A0A6I6G7E3</accession>
<dbReference type="SUPFAM" id="SSF50630">
    <property type="entry name" value="Acid proteases"/>
    <property type="match status" value="1"/>
</dbReference>
<protein>
    <recommendedName>
        <fullName evidence="2">Peptidase A2 domain-containing protein</fullName>
    </recommendedName>
</protein>
<sequence length="146" mass="16116">MQASTTSQHNLFWHGPLFKGEIYADELSFLSSKNNRGYEPHIPVNLLVDTGSNISGVDYSIVQKLKLPKYEAPAEVDGVGGKHSLGLYRAVLFLDIFGQKGLPLDLIAGDYSQSPYDGVIGRDVLQYCKFTFDGPANQFILEAVNF</sequence>
<organism evidence="3 4">
    <name type="scientific">Phnomibacter ginsenosidimutans</name>
    <dbReference type="NCBI Taxonomy" id="2676868"/>
    <lineage>
        <taxon>Bacteria</taxon>
        <taxon>Pseudomonadati</taxon>
        <taxon>Bacteroidota</taxon>
        <taxon>Chitinophagia</taxon>
        <taxon>Chitinophagales</taxon>
        <taxon>Chitinophagaceae</taxon>
        <taxon>Phnomibacter</taxon>
    </lineage>
</organism>
<dbReference type="InterPro" id="IPR021109">
    <property type="entry name" value="Peptidase_aspartic_dom_sf"/>
</dbReference>
<dbReference type="EMBL" id="CP046566">
    <property type="protein sequence ID" value="QGW28094.1"/>
    <property type="molecule type" value="Genomic_DNA"/>
</dbReference>
<name>A0A6I6G7E3_9BACT</name>
<evidence type="ECO:0000256" key="1">
    <source>
        <dbReference type="ARBA" id="ARBA00022801"/>
    </source>
</evidence>
<dbReference type="AlphaFoldDB" id="A0A6I6G7E3"/>
<dbReference type="PROSITE" id="PS50175">
    <property type="entry name" value="ASP_PROT_RETROV"/>
    <property type="match status" value="1"/>
</dbReference>
<dbReference type="InterPro" id="IPR018061">
    <property type="entry name" value="Retropepsins"/>
</dbReference>
<keyword evidence="1" id="KW-0378">Hydrolase</keyword>
<reference evidence="3 4" key="1">
    <citation type="submission" date="2019-11" db="EMBL/GenBank/DDBJ databases">
        <authorList>
            <person name="Im W.T."/>
        </authorList>
    </citation>
    <scope>NUCLEOTIDE SEQUENCE [LARGE SCALE GENOMIC DNA]</scope>
    <source>
        <strain evidence="3 4">SB-02</strain>
    </source>
</reference>
<evidence type="ECO:0000313" key="4">
    <source>
        <dbReference type="Proteomes" id="UP000426027"/>
    </source>
</evidence>
<proteinExistence type="predicted"/>
<dbReference type="GO" id="GO:0004190">
    <property type="term" value="F:aspartic-type endopeptidase activity"/>
    <property type="evidence" value="ECO:0007669"/>
    <property type="project" value="InterPro"/>
</dbReference>
<dbReference type="InterPro" id="IPR001995">
    <property type="entry name" value="Peptidase_A2_cat"/>
</dbReference>
<dbReference type="Gene3D" id="2.40.70.10">
    <property type="entry name" value="Acid Proteases"/>
    <property type="match status" value="1"/>
</dbReference>
<feature type="domain" description="Peptidase A2" evidence="2">
    <location>
        <begin position="44"/>
        <end position="124"/>
    </location>
</feature>